<dbReference type="Proteomes" id="UP000681722">
    <property type="component" value="Unassembled WGS sequence"/>
</dbReference>
<keyword evidence="6" id="KW-0539">Nucleus</keyword>
<dbReference type="AlphaFoldDB" id="A0A813SIC4"/>
<sequence>MIESDSSSREGDNGQLQQSINVRNFQNQAEKRAHHNALERKRRDHIKGSFSELRDAVPLLKGEKASRAHVLKASTDYIRSLKSKNQQHQKAIEDFKRQNAALELQTRLLERVKETGKLVGHHSHNTNNSSSSSSSTNYQQDLLLDSSIPVIKTEAMTLNDHSTIQTTRNLLKNEPTITDQTPTSPQLVQIFK</sequence>
<evidence type="ECO:0000313" key="13">
    <source>
        <dbReference type="EMBL" id="CAF3623610.1"/>
    </source>
</evidence>
<dbReference type="PANTHER" id="PTHR10328:SF3">
    <property type="entry name" value="PROTEIN MAX"/>
    <property type="match status" value="1"/>
</dbReference>
<dbReference type="FunFam" id="4.10.280.10:FF:000019">
    <property type="entry name" value="Myc proto-oncogene protein"/>
    <property type="match status" value="1"/>
</dbReference>
<dbReference type="Gene3D" id="4.10.280.10">
    <property type="entry name" value="Helix-loop-helix DNA-binding domain"/>
    <property type="match status" value="1"/>
</dbReference>
<proteinExistence type="inferred from homology"/>
<gene>
    <name evidence="10" type="ORF">GPM918_LOCUS3232</name>
    <name evidence="11" type="ORF">OVA965_LOCUS6529</name>
    <name evidence="12" type="ORF">SRO942_LOCUS3232</name>
    <name evidence="13" type="ORF">TMI583_LOCUS6525</name>
</gene>
<keyword evidence="3" id="KW-0238">DNA-binding</keyword>
<dbReference type="Proteomes" id="UP000682733">
    <property type="component" value="Unassembled WGS sequence"/>
</dbReference>
<evidence type="ECO:0000256" key="6">
    <source>
        <dbReference type="ARBA" id="ARBA00023242"/>
    </source>
</evidence>
<keyword evidence="14" id="KW-1185">Reference proteome</keyword>
<dbReference type="EMBL" id="CAJNOQ010000388">
    <property type="protein sequence ID" value="CAF0795548.1"/>
    <property type="molecule type" value="Genomic_DNA"/>
</dbReference>
<feature type="compositionally biased region" description="Basic and acidic residues" evidence="8">
    <location>
        <begin position="1"/>
        <end position="12"/>
    </location>
</feature>
<evidence type="ECO:0000256" key="4">
    <source>
        <dbReference type="ARBA" id="ARBA00023159"/>
    </source>
</evidence>
<dbReference type="GO" id="GO:0090575">
    <property type="term" value="C:RNA polymerase II transcription regulator complex"/>
    <property type="evidence" value="ECO:0007669"/>
    <property type="project" value="TreeGrafter"/>
</dbReference>
<dbReference type="EMBL" id="CAJNOK010001976">
    <property type="protein sequence ID" value="CAF0838701.1"/>
    <property type="molecule type" value="Genomic_DNA"/>
</dbReference>
<evidence type="ECO:0000256" key="8">
    <source>
        <dbReference type="SAM" id="MobiDB-lite"/>
    </source>
</evidence>
<protein>
    <recommendedName>
        <fullName evidence="9">BHLH domain-containing protein</fullName>
    </recommendedName>
</protein>
<keyword evidence="2" id="KW-0805">Transcription regulation</keyword>
<reference evidence="10" key="1">
    <citation type="submission" date="2021-02" db="EMBL/GenBank/DDBJ databases">
        <authorList>
            <person name="Nowell W R."/>
        </authorList>
    </citation>
    <scope>NUCLEOTIDE SEQUENCE</scope>
</reference>
<keyword evidence="4" id="KW-0010">Activator</keyword>
<comment type="similarity">
    <text evidence="1">Belongs to the MAX family.</text>
</comment>
<accession>A0A813SIC4</accession>
<dbReference type="OrthoDB" id="8964853at2759"/>
<dbReference type="SMART" id="SM00353">
    <property type="entry name" value="HLH"/>
    <property type="match status" value="1"/>
</dbReference>
<feature type="compositionally biased region" description="Low complexity" evidence="8">
    <location>
        <begin position="125"/>
        <end position="137"/>
    </location>
</feature>
<dbReference type="InterPro" id="IPR011598">
    <property type="entry name" value="bHLH_dom"/>
</dbReference>
<comment type="caution">
    <text evidence="10">The sequence shown here is derived from an EMBL/GenBank/DDBJ whole genome shotgun (WGS) entry which is preliminary data.</text>
</comment>
<feature type="compositionally biased region" description="Polar residues" evidence="8">
    <location>
        <begin position="14"/>
        <end position="28"/>
    </location>
</feature>
<dbReference type="GO" id="GO:0003700">
    <property type="term" value="F:DNA-binding transcription factor activity"/>
    <property type="evidence" value="ECO:0007669"/>
    <property type="project" value="TreeGrafter"/>
</dbReference>
<evidence type="ECO:0000256" key="7">
    <source>
        <dbReference type="SAM" id="Coils"/>
    </source>
</evidence>
<dbReference type="PANTHER" id="PTHR10328">
    <property type="entry name" value="PROTEIN MAX MYC-ASSOCIATED FACTOR X"/>
    <property type="match status" value="1"/>
</dbReference>
<evidence type="ECO:0000256" key="1">
    <source>
        <dbReference type="ARBA" id="ARBA00007628"/>
    </source>
</evidence>
<dbReference type="GO" id="GO:0003677">
    <property type="term" value="F:DNA binding"/>
    <property type="evidence" value="ECO:0007669"/>
    <property type="project" value="UniProtKB-KW"/>
</dbReference>
<evidence type="ECO:0000256" key="3">
    <source>
        <dbReference type="ARBA" id="ARBA00023125"/>
    </source>
</evidence>
<dbReference type="SUPFAM" id="SSF47459">
    <property type="entry name" value="HLH, helix-loop-helix DNA-binding domain"/>
    <property type="match status" value="1"/>
</dbReference>
<dbReference type="CDD" id="cd11406">
    <property type="entry name" value="bHLHzip_Max"/>
    <property type="match status" value="1"/>
</dbReference>
<feature type="region of interest" description="Disordered" evidence="8">
    <location>
        <begin position="117"/>
        <end position="138"/>
    </location>
</feature>
<evidence type="ECO:0000313" key="11">
    <source>
        <dbReference type="EMBL" id="CAF0838701.1"/>
    </source>
</evidence>
<feature type="domain" description="BHLH" evidence="9">
    <location>
        <begin position="30"/>
        <end position="81"/>
    </location>
</feature>
<dbReference type="Proteomes" id="UP000663829">
    <property type="component" value="Unassembled WGS sequence"/>
</dbReference>
<evidence type="ECO:0000313" key="14">
    <source>
        <dbReference type="Proteomes" id="UP000663829"/>
    </source>
</evidence>
<evidence type="ECO:0000259" key="9">
    <source>
        <dbReference type="PROSITE" id="PS50888"/>
    </source>
</evidence>
<feature type="region of interest" description="Disordered" evidence="8">
    <location>
        <begin position="1"/>
        <end position="45"/>
    </location>
</feature>
<dbReference type="Proteomes" id="UP000677228">
    <property type="component" value="Unassembled WGS sequence"/>
</dbReference>
<dbReference type="PROSITE" id="PS50888">
    <property type="entry name" value="BHLH"/>
    <property type="match status" value="1"/>
</dbReference>
<evidence type="ECO:0000313" key="12">
    <source>
        <dbReference type="EMBL" id="CAF3580092.1"/>
    </source>
</evidence>
<dbReference type="EMBL" id="CAJOBC010000388">
    <property type="protein sequence ID" value="CAF3580092.1"/>
    <property type="molecule type" value="Genomic_DNA"/>
</dbReference>
<dbReference type="InterPro" id="IPR036638">
    <property type="entry name" value="HLH_DNA-bd_sf"/>
</dbReference>
<feature type="coiled-coil region" evidence="7">
    <location>
        <begin position="78"/>
        <end position="112"/>
    </location>
</feature>
<organism evidence="10 14">
    <name type="scientific">Didymodactylos carnosus</name>
    <dbReference type="NCBI Taxonomy" id="1234261"/>
    <lineage>
        <taxon>Eukaryota</taxon>
        <taxon>Metazoa</taxon>
        <taxon>Spiralia</taxon>
        <taxon>Gnathifera</taxon>
        <taxon>Rotifera</taxon>
        <taxon>Eurotatoria</taxon>
        <taxon>Bdelloidea</taxon>
        <taxon>Philodinida</taxon>
        <taxon>Philodinidae</taxon>
        <taxon>Didymodactylos</taxon>
    </lineage>
</organism>
<dbReference type="EMBL" id="CAJOBA010001976">
    <property type="protein sequence ID" value="CAF3623610.1"/>
    <property type="molecule type" value="Genomic_DNA"/>
</dbReference>
<name>A0A813SIC4_9BILA</name>
<keyword evidence="5" id="KW-0804">Transcription</keyword>
<dbReference type="Pfam" id="PF00010">
    <property type="entry name" value="HLH"/>
    <property type="match status" value="1"/>
</dbReference>
<dbReference type="GO" id="GO:0046983">
    <property type="term" value="F:protein dimerization activity"/>
    <property type="evidence" value="ECO:0007669"/>
    <property type="project" value="InterPro"/>
</dbReference>
<evidence type="ECO:0000313" key="10">
    <source>
        <dbReference type="EMBL" id="CAF0795548.1"/>
    </source>
</evidence>
<keyword evidence="7" id="KW-0175">Coiled coil</keyword>
<evidence type="ECO:0000256" key="2">
    <source>
        <dbReference type="ARBA" id="ARBA00023015"/>
    </source>
</evidence>
<evidence type="ECO:0000256" key="5">
    <source>
        <dbReference type="ARBA" id="ARBA00023163"/>
    </source>
</evidence>
<dbReference type="GO" id="GO:0045944">
    <property type="term" value="P:positive regulation of transcription by RNA polymerase II"/>
    <property type="evidence" value="ECO:0007669"/>
    <property type="project" value="TreeGrafter"/>
</dbReference>